<comment type="caution">
    <text evidence="1">The sequence shown here is derived from an EMBL/GenBank/DDBJ whole genome shotgun (WGS) entry which is preliminary data.</text>
</comment>
<evidence type="ECO:0000313" key="1">
    <source>
        <dbReference type="EMBL" id="GFY58751.1"/>
    </source>
</evidence>
<dbReference type="EMBL" id="BMAV01012227">
    <property type="protein sequence ID" value="GFY58751.1"/>
    <property type="molecule type" value="Genomic_DNA"/>
</dbReference>
<protein>
    <submittedName>
        <fullName evidence="1">Uncharacterized protein</fullName>
    </submittedName>
</protein>
<dbReference type="Proteomes" id="UP000886998">
    <property type="component" value="Unassembled WGS sequence"/>
</dbReference>
<name>A0A8X6XWG0_9ARAC</name>
<sequence>MILFCYINNHAFPFAAREREPRVPPKTFYFPPHFSTLKHPELVTNGDSVAQCEWPPAARRDTQSCFRANDFVDAFSPSPEEARASLVDTEHRVDQIRKSQNRNNYLNLELIPLELFNRYRSKKNEKLRHRTLLIFEL</sequence>
<reference evidence="1" key="1">
    <citation type="submission" date="2020-08" db="EMBL/GenBank/DDBJ databases">
        <title>Multicomponent nature underlies the extraordinary mechanical properties of spider dragline silk.</title>
        <authorList>
            <person name="Kono N."/>
            <person name="Nakamura H."/>
            <person name="Mori M."/>
            <person name="Yoshida Y."/>
            <person name="Ohtoshi R."/>
            <person name="Malay A.D."/>
            <person name="Moran D.A.P."/>
            <person name="Tomita M."/>
            <person name="Numata K."/>
            <person name="Arakawa K."/>
        </authorList>
    </citation>
    <scope>NUCLEOTIDE SEQUENCE</scope>
</reference>
<evidence type="ECO:0000313" key="2">
    <source>
        <dbReference type="Proteomes" id="UP000886998"/>
    </source>
</evidence>
<accession>A0A8X6XWG0</accession>
<keyword evidence="2" id="KW-1185">Reference proteome</keyword>
<gene>
    <name evidence="1" type="ORF">TNIN_268061</name>
</gene>
<organism evidence="1 2">
    <name type="scientific">Trichonephila inaurata madagascariensis</name>
    <dbReference type="NCBI Taxonomy" id="2747483"/>
    <lineage>
        <taxon>Eukaryota</taxon>
        <taxon>Metazoa</taxon>
        <taxon>Ecdysozoa</taxon>
        <taxon>Arthropoda</taxon>
        <taxon>Chelicerata</taxon>
        <taxon>Arachnida</taxon>
        <taxon>Araneae</taxon>
        <taxon>Araneomorphae</taxon>
        <taxon>Entelegynae</taxon>
        <taxon>Araneoidea</taxon>
        <taxon>Nephilidae</taxon>
        <taxon>Trichonephila</taxon>
        <taxon>Trichonephila inaurata</taxon>
    </lineage>
</organism>
<dbReference type="AlphaFoldDB" id="A0A8X6XWG0"/>
<proteinExistence type="predicted"/>